<evidence type="ECO:0000256" key="1">
    <source>
        <dbReference type="SAM" id="Phobius"/>
    </source>
</evidence>
<gene>
    <name evidence="2" type="ORF">BDV27DRAFT_34080</name>
</gene>
<dbReference type="EMBL" id="ML737754">
    <property type="protein sequence ID" value="KAE8360928.1"/>
    <property type="molecule type" value="Genomic_DNA"/>
</dbReference>
<evidence type="ECO:0000313" key="2">
    <source>
        <dbReference type="EMBL" id="KAE8360928.1"/>
    </source>
</evidence>
<sequence>MASYYMCVPITPAVPCRIPLIKRVFVMALFLFLLFQFTSVLPHLVPRTPSYPVVISEEVKGYALIVWKIAVMFTEYCHLSLSTSSRLCEGCLLVSGFTRAMQGLERGHPALAWPRV</sequence>
<dbReference type="Proteomes" id="UP000326268">
    <property type="component" value="Unassembled WGS sequence"/>
</dbReference>
<accession>A0A5N6ZU55</accession>
<keyword evidence="1" id="KW-0472">Membrane</keyword>
<protein>
    <submittedName>
        <fullName evidence="2">Uncharacterized protein</fullName>
    </submittedName>
</protein>
<dbReference type="AlphaFoldDB" id="A0A5N6ZU55"/>
<keyword evidence="3" id="KW-1185">Reference proteome</keyword>
<dbReference type="GeneID" id="43660817"/>
<name>A0A5N6ZU55_9EURO</name>
<organism evidence="2 3">
    <name type="scientific">Aspergillus caelatus</name>
    <dbReference type="NCBI Taxonomy" id="61420"/>
    <lineage>
        <taxon>Eukaryota</taxon>
        <taxon>Fungi</taxon>
        <taxon>Dikarya</taxon>
        <taxon>Ascomycota</taxon>
        <taxon>Pezizomycotina</taxon>
        <taxon>Eurotiomycetes</taxon>
        <taxon>Eurotiomycetidae</taxon>
        <taxon>Eurotiales</taxon>
        <taxon>Aspergillaceae</taxon>
        <taxon>Aspergillus</taxon>
        <taxon>Aspergillus subgen. Circumdati</taxon>
    </lineage>
</organism>
<feature type="transmembrane region" description="Helical" evidence="1">
    <location>
        <begin position="20"/>
        <end position="41"/>
    </location>
</feature>
<keyword evidence="1" id="KW-0812">Transmembrane</keyword>
<evidence type="ECO:0000313" key="3">
    <source>
        <dbReference type="Proteomes" id="UP000326268"/>
    </source>
</evidence>
<keyword evidence="1" id="KW-1133">Transmembrane helix</keyword>
<dbReference type="RefSeq" id="XP_031924009.1">
    <property type="nucleotide sequence ID" value="XM_032076371.1"/>
</dbReference>
<reference evidence="2 3" key="1">
    <citation type="submission" date="2019-04" db="EMBL/GenBank/DDBJ databases">
        <title>Friends and foes A comparative genomics studyof 23 Aspergillus species from section Flavi.</title>
        <authorList>
            <consortium name="DOE Joint Genome Institute"/>
            <person name="Kjaerbolling I."/>
            <person name="Vesth T."/>
            <person name="Frisvad J.C."/>
            <person name="Nybo J.L."/>
            <person name="Theobald S."/>
            <person name="Kildgaard S."/>
            <person name="Isbrandt T."/>
            <person name="Kuo A."/>
            <person name="Sato A."/>
            <person name="Lyhne E.K."/>
            <person name="Kogle M.E."/>
            <person name="Wiebenga A."/>
            <person name="Kun R.S."/>
            <person name="Lubbers R.J."/>
            <person name="Makela M.R."/>
            <person name="Barry K."/>
            <person name="Chovatia M."/>
            <person name="Clum A."/>
            <person name="Daum C."/>
            <person name="Haridas S."/>
            <person name="He G."/>
            <person name="LaButti K."/>
            <person name="Lipzen A."/>
            <person name="Mondo S."/>
            <person name="Riley R."/>
            <person name="Salamov A."/>
            <person name="Simmons B.A."/>
            <person name="Magnuson J.K."/>
            <person name="Henrissat B."/>
            <person name="Mortensen U.H."/>
            <person name="Larsen T.O."/>
            <person name="Devries R.P."/>
            <person name="Grigoriev I.V."/>
            <person name="Machida M."/>
            <person name="Baker S.E."/>
            <person name="Andersen M.R."/>
        </authorList>
    </citation>
    <scope>NUCLEOTIDE SEQUENCE [LARGE SCALE GENOMIC DNA]</scope>
    <source>
        <strain evidence="2 3">CBS 763.97</strain>
    </source>
</reference>
<proteinExistence type="predicted"/>